<dbReference type="GO" id="GO:0007165">
    <property type="term" value="P:signal transduction"/>
    <property type="evidence" value="ECO:0007669"/>
    <property type="project" value="UniProtKB-KW"/>
</dbReference>
<dbReference type="SUPFAM" id="SSF58104">
    <property type="entry name" value="Methyl-accepting chemotaxis protein (MCP) signaling domain"/>
    <property type="match status" value="1"/>
</dbReference>
<evidence type="ECO:0000256" key="3">
    <source>
        <dbReference type="ARBA" id="ARBA00022989"/>
    </source>
</evidence>
<comment type="subcellular location">
    <subcellularLocation>
        <location evidence="1">Membrane</location>
        <topology evidence="1">Multi-pass membrane protein</topology>
    </subcellularLocation>
</comment>
<dbReference type="InterPro" id="IPR004089">
    <property type="entry name" value="MCPsignal_dom"/>
</dbReference>
<evidence type="ECO:0000256" key="1">
    <source>
        <dbReference type="ARBA" id="ARBA00004141"/>
    </source>
</evidence>
<name>A0A6C1B0A2_9RHOO</name>
<evidence type="ECO:0000256" key="5">
    <source>
        <dbReference type="ARBA" id="ARBA00023224"/>
    </source>
</evidence>
<feature type="transmembrane region" description="Helical" evidence="7">
    <location>
        <begin position="48"/>
        <end position="70"/>
    </location>
</feature>
<keyword evidence="3 7" id="KW-1133">Transmembrane helix</keyword>
<dbReference type="Gene3D" id="1.10.287.950">
    <property type="entry name" value="Methyl-accepting chemotaxis protein"/>
    <property type="match status" value="1"/>
</dbReference>
<proteinExistence type="predicted"/>
<keyword evidence="2 7" id="KW-0812">Transmembrane</keyword>
<organism evidence="9 10">
    <name type="scientific">Nitrogeniibacter mangrovi</name>
    <dbReference type="NCBI Taxonomy" id="2016596"/>
    <lineage>
        <taxon>Bacteria</taxon>
        <taxon>Pseudomonadati</taxon>
        <taxon>Pseudomonadota</taxon>
        <taxon>Betaproteobacteria</taxon>
        <taxon>Rhodocyclales</taxon>
        <taxon>Zoogloeaceae</taxon>
        <taxon>Nitrogeniibacter</taxon>
    </lineage>
</organism>
<keyword evidence="10" id="KW-1185">Reference proteome</keyword>
<keyword evidence="5 6" id="KW-0807">Transducer</keyword>
<dbReference type="SMART" id="SM00283">
    <property type="entry name" value="MA"/>
    <property type="match status" value="1"/>
</dbReference>
<dbReference type="Pfam" id="PF00015">
    <property type="entry name" value="MCPsignal"/>
    <property type="match status" value="1"/>
</dbReference>
<gene>
    <name evidence="9" type="ORF">G3580_03610</name>
</gene>
<evidence type="ECO:0000313" key="10">
    <source>
        <dbReference type="Proteomes" id="UP000501991"/>
    </source>
</evidence>
<dbReference type="PANTHER" id="PTHR32089">
    <property type="entry name" value="METHYL-ACCEPTING CHEMOTAXIS PROTEIN MCPB"/>
    <property type="match status" value="1"/>
</dbReference>
<evidence type="ECO:0000256" key="7">
    <source>
        <dbReference type="SAM" id="Phobius"/>
    </source>
</evidence>
<dbReference type="AlphaFoldDB" id="A0A6C1B0A2"/>
<dbReference type="GO" id="GO:0016020">
    <property type="term" value="C:membrane"/>
    <property type="evidence" value="ECO:0007669"/>
    <property type="project" value="UniProtKB-SubCell"/>
</dbReference>
<dbReference type="EMBL" id="CP048836">
    <property type="protein sequence ID" value="QID16803.1"/>
    <property type="molecule type" value="Genomic_DNA"/>
</dbReference>
<dbReference type="Proteomes" id="UP000501991">
    <property type="component" value="Chromosome"/>
</dbReference>
<evidence type="ECO:0000256" key="6">
    <source>
        <dbReference type="PROSITE-ProRule" id="PRU00284"/>
    </source>
</evidence>
<dbReference type="KEGG" id="azq:G3580_03610"/>
<keyword evidence="4 7" id="KW-0472">Membrane</keyword>
<reference evidence="9 10" key="1">
    <citation type="submission" date="2020-02" db="EMBL/GenBank/DDBJ databases">
        <title>Nitrogenibacter mangrovi gen. nov., sp. nov. isolated from mangrove sediment, a denitrifying betaproteobacterium.</title>
        <authorList>
            <person name="Liao H."/>
            <person name="Tian Y."/>
        </authorList>
    </citation>
    <scope>NUCLEOTIDE SEQUENCE [LARGE SCALE GENOMIC DNA]</scope>
    <source>
        <strain evidence="9 10">M9-3-2</strain>
    </source>
</reference>
<dbReference type="PROSITE" id="PS50111">
    <property type="entry name" value="CHEMOTAXIS_TRANSDUC_2"/>
    <property type="match status" value="1"/>
</dbReference>
<evidence type="ECO:0000259" key="8">
    <source>
        <dbReference type="PROSITE" id="PS50111"/>
    </source>
</evidence>
<protein>
    <recommendedName>
        <fullName evidence="8">Methyl-accepting transducer domain-containing protein</fullName>
    </recommendedName>
</protein>
<accession>A0A6C1B0A2</accession>
<evidence type="ECO:0000256" key="2">
    <source>
        <dbReference type="ARBA" id="ARBA00022692"/>
    </source>
</evidence>
<feature type="domain" description="Methyl-accepting transducer" evidence="8">
    <location>
        <begin position="101"/>
        <end position="267"/>
    </location>
</feature>
<dbReference type="PANTHER" id="PTHR32089:SF119">
    <property type="entry name" value="METHYL-ACCEPTING CHEMOTAXIS PROTEIN CTPL"/>
    <property type="match status" value="1"/>
</dbReference>
<evidence type="ECO:0000313" key="9">
    <source>
        <dbReference type="EMBL" id="QID16803.1"/>
    </source>
</evidence>
<dbReference type="RefSeq" id="WP_173763971.1">
    <property type="nucleotide sequence ID" value="NZ_CP048836.1"/>
</dbReference>
<sequence length="420" mass="44702">MMRRQLALHGGAALAALAALTSVGVYLGNPLYHGLAVRFGLQHRVEDVLGGLLVLAVSGVLMLLIALLAIGRQGRQYETRIEALQGQLDEAAGGRRVLVEELDGMRRATDLMGRQLDLITAQTEQAATTVTSRFMDIDGAMAQLKGILSSVSADSQAFSADTDRRVDHNRDTIDTLNSFIDARVRAVDAERERVAHVIEEARALASLVDVIRDVASQTNLLALNAAIEAARAGDVGRGFAVVADEVRKLSGAVDQAASRVGEGIARVAGVVEREFADSASEASVEAERASLGQISEQLVALQGSVTHAVRHEAESVGVIVEVAASLDTMFYEVVSTMQFQDIARQQAEQIKRLISLTDAHVGALVRCLDNPAQALAGVSPMGDQLDALYDEYVMQSQRLAHHEGAPRAAAAADAPAIELF</sequence>
<evidence type="ECO:0000256" key="4">
    <source>
        <dbReference type="ARBA" id="ARBA00023136"/>
    </source>
</evidence>